<comment type="caution">
    <text evidence="1">The sequence shown here is derived from an EMBL/GenBank/DDBJ whole genome shotgun (WGS) entry which is preliminary data.</text>
</comment>
<accession>A0A7Y6C1K1</accession>
<keyword evidence="2" id="KW-1185">Reference proteome</keyword>
<proteinExistence type="predicted"/>
<dbReference type="Proteomes" id="UP000526125">
    <property type="component" value="Unassembled WGS sequence"/>
</dbReference>
<sequence>MFGNPSRKIIGLLLLIGGIIMTGFASPVEAGTDIRAAWVWQAKSVQDDGGDELLANAAKHKINRLYVNVDMNLSNEVYRTFIAKASAAGIDVEALGGDPSWAVTGREAPMLRLASWVSEYNQGASVDERFDAIHLDIKPYVLPTWKEEAEPLVQSWVANMELLLDHMKQYEAIAVNVDLPFWLDSYTVAGTRTTDDADNVPLSRWFMEKFNHVTLLAYRDNAQGNNGIIQLIEQEMNWADASGASVTVGVNTKPMPGEEFTSFAGKGAAQLESVMAEVAETLRDHTSYAGSAVHDIVYWGQLEPEEQSAPEKPALQPEIRGTYIWEASQVMDDGGQHILEFAAEQHINFLYVRLDLDQPYSSYRSFVKRARAQGIEIHAMGGHPIWGRTENRPRIERLINYVKNYNAEVEPDERFQGIHLDIEPYTLPEWNSDRDALLAEWSANIAFFQEETKKDSSLETSADLAVWLDTFPLPGEDMSVSEFMIRTLDHVSLMAFRNKAEGSNGIAAVVSQEMEIADRLGKPLLISVEMKENYEGTHISFYDTGAAEMERELAKLPDLLTEYEAYQGNMVHAYDYWINAKP</sequence>
<organism evidence="1 2">
    <name type="scientific">Paenibacillus xylanilyticus</name>
    <dbReference type="NCBI Taxonomy" id="248903"/>
    <lineage>
        <taxon>Bacteria</taxon>
        <taxon>Bacillati</taxon>
        <taxon>Bacillota</taxon>
        <taxon>Bacilli</taxon>
        <taxon>Bacillales</taxon>
        <taxon>Paenibacillaceae</taxon>
        <taxon>Paenibacillus</taxon>
    </lineage>
</organism>
<evidence type="ECO:0000313" key="1">
    <source>
        <dbReference type="EMBL" id="NUU78855.1"/>
    </source>
</evidence>
<name>A0A7Y6C1K1_9BACL</name>
<dbReference type="AlphaFoldDB" id="A0A7Y6C1K1"/>
<protein>
    <submittedName>
        <fullName evidence="1">Uncharacterized protein</fullName>
    </submittedName>
</protein>
<reference evidence="1 2" key="1">
    <citation type="submission" date="2020-05" db="EMBL/GenBank/DDBJ databases">
        <title>Genome Sequencing of Type Strains.</title>
        <authorList>
            <person name="Lemaire J.F."/>
            <person name="Inderbitzin P."/>
            <person name="Gregorio O.A."/>
            <person name="Collins S.B."/>
            <person name="Wespe N."/>
            <person name="Knight-Connoni V."/>
        </authorList>
    </citation>
    <scope>NUCLEOTIDE SEQUENCE [LARGE SCALE GENOMIC DNA]</scope>
    <source>
        <strain evidence="1 2">LMG 21957</strain>
    </source>
</reference>
<dbReference type="RefSeq" id="WP_175398463.1">
    <property type="nucleotide sequence ID" value="NZ_JABMCB010000202.1"/>
</dbReference>
<gene>
    <name evidence="1" type="ORF">HP552_26960</name>
</gene>
<dbReference type="EMBL" id="JABMCB010000202">
    <property type="protein sequence ID" value="NUU78855.1"/>
    <property type="molecule type" value="Genomic_DNA"/>
</dbReference>
<evidence type="ECO:0000313" key="2">
    <source>
        <dbReference type="Proteomes" id="UP000526125"/>
    </source>
</evidence>